<dbReference type="InterPro" id="IPR014284">
    <property type="entry name" value="RNA_pol_sigma-70_dom"/>
</dbReference>
<dbReference type="Pfam" id="PF04542">
    <property type="entry name" value="Sigma70_r2"/>
    <property type="match status" value="1"/>
</dbReference>
<feature type="domain" description="RNA polymerase sigma factor 70 region 4 type 2" evidence="7">
    <location>
        <begin position="143"/>
        <end position="194"/>
    </location>
</feature>
<dbReference type="EMBL" id="VIWZ01000001">
    <property type="protein sequence ID" value="TWG18608.1"/>
    <property type="molecule type" value="Genomic_DNA"/>
</dbReference>
<dbReference type="GO" id="GO:0016987">
    <property type="term" value="F:sigma factor activity"/>
    <property type="evidence" value="ECO:0007669"/>
    <property type="project" value="UniProtKB-KW"/>
</dbReference>
<dbReference type="Gene3D" id="3.10.450.50">
    <property type="match status" value="1"/>
</dbReference>
<dbReference type="OrthoDB" id="6689546at2"/>
<dbReference type="Pfam" id="PF08281">
    <property type="entry name" value="Sigma70_r4_2"/>
    <property type="match status" value="1"/>
</dbReference>
<evidence type="ECO:0000256" key="5">
    <source>
        <dbReference type="ARBA" id="ARBA00023163"/>
    </source>
</evidence>
<dbReference type="PANTHER" id="PTHR30173:SF43">
    <property type="entry name" value="ECF RNA POLYMERASE SIGMA FACTOR SIGI-RELATED"/>
    <property type="match status" value="1"/>
</dbReference>
<evidence type="ECO:0000256" key="1">
    <source>
        <dbReference type="ARBA" id="ARBA00010641"/>
    </source>
</evidence>
<name>A0A561W455_9ACTN</name>
<dbReference type="GO" id="GO:0006352">
    <property type="term" value="P:DNA-templated transcription initiation"/>
    <property type="evidence" value="ECO:0007669"/>
    <property type="project" value="InterPro"/>
</dbReference>
<evidence type="ECO:0000313" key="9">
    <source>
        <dbReference type="Proteomes" id="UP000317685"/>
    </source>
</evidence>
<dbReference type="Gene3D" id="1.10.1740.10">
    <property type="match status" value="1"/>
</dbReference>
<dbReference type="InterPro" id="IPR013249">
    <property type="entry name" value="RNA_pol_sigma70_r4_t2"/>
</dbReference>
<evidence type="ECO:0000256" key="4">
    <source>
        <dbReference type="ARBA" id="ARBA00023082"/>
    </source>
</evidence>
<reference evidence="8 9" key="1">
    <citation type="submission" date="2019-06" db="EMBL/GenBank/DDBJ databases">
        <title>Sequencing the genomes of 1000 actinobacteria strains.</title>
        <authorList>
            <person name="Klenk H.-P."/>
        </authorList>
    </citation>
    <scope>NUCLEOTIDE SEQUENCE [LARGE SCALE GENOMIC DNA]</scope>
    <source>
        <strain evidence="8 9">DSM 45885</strain>
    </source>
</reference>
<keyword evidence="5" id="KW-0804">Transcription</keyword>
<dbReference type="InterPro" id="IPR052704">
    <property type="entry name" value="ECF_Sigma-70_Domain"/>
</dbReference>
<proteinExistence type="inferred from homology"/>
<dbReference type="InterPro" id="IPR013324">
    <property type="entry name" value="RNA_pol_sigma_r3/r4-like"/>
</dbReference>
<evidence type="ECO:0000313" key="8">
    <source>
        <dbReference type="EMBL" id="TWG18608.1"/>
    </source>
</evidence>
<comment type="similarity">
    <text evidence="1">Belongs to the sigma-70 factor family. ECF subfamily.</text>
</comment>
<dbReference type="PANTHER" id="PTHR30173">
    <property type="entry name" value="SIGMA 19 FACTOR"/>
    <property type="match status" value="1"/>
</dbReference>
<dbReference type="SUPFAM" id="SSF54427">
    <property type="entry name" value="NTF2-like"/>
    <property type="match status" value="1"/>
</dbReference>
<sequence length="330" mass="36685">MSEDFPAESESVGFGGAERDESRILDSVAAERRRLMSLAFRMMGTLADAEDVVQETYVRWYRLEAEEREAIATPAAWLMRVASRISLDMLGSARARRETYVGQWLPEPVPSDLFADAAKEPTSSSHIAADPLDRVSLDDTVSMALLTVLESMTPAERVTFVLHDVFGVPFGEIASVVGRSPGAVRQLATSARRHVRGGRRARVSPQQHDEVVRAFRDATVGGNIEDLLRVLAPDVELRVDGGGFVNAAPQVIRGSDRVARWLMGVMRKQPALRFERRDTADGLGYMLRNEARRYGMATFDVSAQCVTNVWLMLNPLKLTNWSLDQRIADH</sequence>
<evidence type="ECO:0000256" key="3">
    <source>
        <dbReference type="ARBA" id="ARBA00023015"/>
    </source>
</evidence>
<dbReference type="InterPro" id="IPR036388">
    <property type="entry name" value="WH-like_DNA-bd_sf"/>
</dbReference>
<dbReference type="RefSeq" id="WP_145782716.1">
    <property type="nucleotide sequence ID" value="NZ_VIWZ01000001.1"/>
</dbReference>
<comment type="caution">
    <text evidence="8">The sequence shown here is derived from an EMBL/GenBank/DDBJ whole genome shotgun (WGS) entry which is preliminary data.</text>
</comment>
<gene>
    <name evidence="8" type="ORF">FHU34_113955</name>
</gene>
<evidence type="ECO:0000256" key="2">
    <source>
        <dbReference type="ARBA" id="ARBA00011344"/>
    </source>
</evidence>
<evidence type="ECO:0000259" key="6">
    <source>
        <dbReference type="Pfam" id="PF04542"/>
    </source>
</evidence>
<dbReference type="NCBIfam" id="NF007214">
    <property type="entry name" value="PRK09636.1"/>
    <property type="match status" value="1"/>
</dbReference>
<protein>
    <submittedName>
        <fullName evidence="8">RNA polymerase ECF family sigma subunit</fullName>
    </submittedName>
</protein>
<evidence type="ECO:0000259" key="7">
    <source>
        <dbReference type="Pfam" id="PF08281"/>
    </source>
</evidence>
<dbReference type="Gene3D" id="1.10.10.10">
    <property type="entry name" value="Winged helix-like DNA-binding domain superfamily/Winged helix DNA-binding domain"/>
    <property type="match status" value="1"/>
</dbReference>
<dbReference type="InterPro" id="IPR007627">
    <property type="entry name" value="RNA_pol_sigma70_r2"/>
</dbReference>
<dbReference type="AlphaFoldDB" id="A0A561W455"/>
<organism evidence="8 9">
    <name type="scientific">Micromonospora taraxaci</name>
    <dbReference type="NCBI Taxonomy" id="1316803"/>
    <lineage>
        <taxon>Bacteria</taxon>
        <taxon>Bacillati</taxon>
        <taxon>Actinomycetota</taxon>
        <taxon>Actinomycetes</taxon>
        <taxon>Micromonosporales</taxon>
        <taxon>Micromonosporaceae</taxon>
        <taxon>Micromonospora</taxon>
    </lineage>
</organism>
<keyword evidence="9" id="KW-1185">Reference proteome</keyword>
<dbReference type="InterPro" id="IPR032710">
    <property type="entry name" value="NTF2-like_dom_sf"/>
</dbReference>
<comment type="subunit">
    <text evidence="2">Interacts transiently with the RNA polymerase catalytic core formed by RpoA, RpoB, RpoC and RpoZ (2 alpha, 1 beta, 1 beta' and 1 omega subunit) to form the RNA polymerase holoenzyme that can initiate transcription.</text>
</comment>
<dbReference type="GeneID" id="300129486"/>
<dbReference type="SUPFAM" id="SSF88659">
    <property type="entry name" value="Sigma3 and sigma4 domains of RNA polymerase sigma factors"/>
    <property type="match status" value="1"/>
</dbReference>
<keyword evidence="4" id="KW-0731">Sigma factor</keyword>
<dbReference type="SUPFAM" id="SSF88946">
    <property type="entry name" value="Sigma2 domain of RNA polymerase sigma factors"/>
    <property type="match status" value="1"/>
</dbReference>
<feature type="domain" description="RNA polymerase sigma-70 region 2" evidence="6">
    <location>
        <begin position="29"/>
        <end position="94"/>
    </location>
</feature>
<dbReference type="GO" id="GO:0003677">
    <property type="term" value="F:DNA binding"/>
    <property type="evidence" value="ECO:0007669"/>
    <property type="project" value="InterPro"/>
</dbReference>
<dbReference type="InterPro" id="IPR013325">
    <property type="entry name" value="RNA_pol_sigma_r2"/>
</dbReference>
<accession>A0A561W455</accession>
<keyword evidence="3" id="KW-0805">Transcription regulation</keyword>
<dbReference type="NCBIfam" id="TIGR02937">
    <property type="entry name" value="sigma70-ECF"/>
    <property type="match status" value="1"/>
</dbReference>
<dbReference type="Proteomes" id="UP000317685">
    <property type="component" value="Unassembled WGS sequence"/>
</dbReference>